<dbReference type="InterPro" id="IPR035901">
    <property type="entry name" value="GIY-YIG_endonuc_sf"/>
</dbReference>
<dbReference type="SUPFAM" id="SSF82771">
    <property type="entry name" value="GIY-YIG endonuclease"/>
    <property type="match status" value="1"/>
</dbReference>
<dbReference type="GO" id="GO:0016787">
    <property type="term" value="F:hydrolase activity"/>
    <property type="evidence" value="ECO:0007669"/>
    <property type="project" value="UniProtKB-KW"/>
</dbReference>
<dbReference type="InterPro" id="IPR006350">
    <property type="entry name" value="Intron_endoG1"/>
</dbReference>
<dbReference type="Gene3D" id="3.40.1440.10">
    <property type="entry name" value="GIY-YIG endonuclease"/>
    <property type="match status" value="1"/>
</dbReference>
<organism evidence="8 9">
    <name type="scientific">Kehishuvirus sp. 'tikkala'</name>
    <dbReference type="NCBI Taxonomy" id="3028513"/>
    <lineage>
        <taxon>Viruses</taxon>
        <taxon>Duplodnaviria</taxon>
        <taxon>Heunggongvirae</taxon>
        <taxon>Uroviricota</taxon>
        <taxon>Caudoviricetes</taxon>
        <taxon>Crassvirales</taxon>
        <taxon>Steigviridae</taxon>
        <taxon>Asinivirinae</taxon>
        <taxon>Kehishuvirus</taxon>
    </lineage>
</organism>
<sequence length="236" mass="26809">MVKTWIVYKHISPSGKIYVGITSKSNPNDRWNNGKNYVACKHFYNAIIKYGWDNFQHIIINSGLAEKVAKDLERKLIKDYKKLGISYNITNGGDGHSVDHLTESHKKKISIAHKGKKLSKEHRSRIGRKGRIISQTTKHKMSVSNKGKKKPIELVESLRKHNTGLKRTEKHKEAIRKAHSKAVLQIKPDGTIIEFASAMEAERVTGVFHNSINKCCHLVIKSAGGYKWKFKNGTEQ</sequence>
<keyword evidence="4 8" id="KW-0255">Endonuclease</keyword>
<keyword evidence="9" id="KW-1185">Reference proteome</keyword>
<comment type="cofactor">
    <cofactor evidence="1">
        <name>Mg(2+)</name>
        <dbReference type="ChEBI" id="CHEBI:18420"/>
    </cofactor>
</comment>
<evidence type="ECO:0000256" key="6">
    <source>
        <dbReference type="ARBA" id="ARBA00022842"/>
    </source>
</evidence>
<keyword evidence="5" id="KW-0378">Hydrolase</keyword>
<keyword evidence="6" id="KW-0460">Magnesium</keyword>
<evidence type="ECO:0000256" key="4">
    <source>
        <dbReference type="ARBA" id="ARBA00022759"/>
    </source>
</evidence>
<name>A0AAF0IC57_9CAUD</name>
<evidence type="ECO:0000259" key="7">
    <source>
        <dbReference type="PROSITE" id="PS50164"/>
    </source>
</evidence>
<proteinExistence type="predicted"/>
<dbReference type="InterPro" id="IPR000305">
    <property type="entry name" value="GIY-YIG_endonuc"/>
</dbReference>
<reference evidence="8 9" key="1">
    <citation type="submission" date="2023-01" db="EMBL/GenBank/DDBJ databases">
        <title>New crAssphage isolates infecting Bacteroides cellulosilyticus.</title>
        <authorList>
            <person name="Papudeshi B."/>
            <person name="Vega A.A."/>
            <person name="Souza C."/>
            <person name="Giles S.K."/>
            <person name="Mallawaarachchi V."/>
            <person name="Roach M.J."/>
            <person name="An M."/>
            <person name="Jacobson N."/>
            <person name="McNair K."/>
            <person name="Mora M.F."/>
            <person name="Pastrana K."/>
            <person name="Leigh C."/>
            <person name="Cram C."/>
            <person name="Plewa W.S."/>
            <person name="Grigson S.R."/>
            <person name="Bouras G.S."/>
            <person name="Decewicz P."/>
            <person name="Luque A."/>
            <person name="Droit L."/>
            <person name="Handley S."/>
            <person name="Segall A.M."/>
            <person name="Dinsdale E.A."/>
            <person name="Edwards R.A."/>
        </authorList>
    </citation>
    <scope>NUCLEOTIDE SEQUENCE [LARGE SCALE GENOMIC DNA]</scope>
    <source>
        <strain evidence="8">Bc01</strain>
    </source>
</reference>
<feature type="domain" description="GIY-YIG" evidence="7">
    <location>
        <begin position="3"/>
        <end position="89"/>
    </location>
</feature>
<dbReference type="InterPro" id="IPR003611">
    <property type="entry name" value="NUMOD3"/>
</dbReference>
<dbReference type="Pfam" id="PF01541">
    <property type="entry name" value="GIY-YIG"/>
    <property type="match status" value="1"/>
</dbReference>
<dbReference type="GO" id="GO:0004519">
    <property type="term" value="F:endonuclease activity"/>
    <property type="evidence" value="ECO:0007669"/>
    <property type="project" value="UniProtKB-KW"/>
</dbReference>
<evidence type="ECO:0000256" key="2">
    <source>
        <dbReference type="ARBA" id="ARBA00010045"/>
    </source>
</evidence>
<protein>
    <submittedName>
        <fullName evidence="8">GIY endonuclease</fullName>
    </submittedName>
</protein>
<dbReference type="InterPro" id="IPR003647">
    <property type="entry name" value="Intron_nuc_1_rpt"/>
</dbReference>
<dbReference type="GO" id="GO:0003677">
    <property type="term" value="F:DNA binding"/>
    <property type="evidence" value="ECO:0007669"/>
    <property type="project" value="InterPro"/>
</dbReference>
<evidence type="ECO:0000256" key="3">
    <source>
        <dbReference type="ARBA" id="ARBA00022722"/>
    </source>
</evidence>
<evidence type="ECO:0000256" key="1">
    <source>
        <dbReference type="ARBA" id="ARBA00001946"/>
    </source>
</evidence>
<dbReference type="NCBIfam" id="TIGR01453">
    <property type="entry name" value="grpIintron_endo"/>
    <property type="match status" value="1"/>
</dbReference>
<evidence type="ECO:0000256" key="5">
    <source>
        <dbReference type="ARBA" id="ARBA00022801"/>
    </source>
</evidence>
<evidence type="ECO:0000313" key="8">
    <source>
        <dbReference type="EMBL" id="WEU69762.1"/>
    </source>
</evidence>
<comment type="similarity">
    <text evidence="2">To endonucleases of group I introns of fungi and phage.</text>
</comment>
<keyword evidence="3" id="KW-0540">Nuclease</keyword>
<dbReference type="SUPFAM" id="SSF64496">
    <property type="entry name" value="DNA-binding domain of intron-encoded endonucleases"/>
    <property type="match status" value="1"/>
</dbReference>
<dbReference type="EMBL" id="OQ198717">
    <property type="protein sequence ID" value="WEU69762.1"/>
    <property type="molecule type" value="Genomic_DNA"/>
</dbReference>
<evidence type="ECO:0000313" key="9">
    <source>
        <dbReference type="Proteomes" id="UP001241835"/>
    </source>
</evidence>
<dbReference type="PROSITE" id="PS50164">
    <property type="entry name" value="GIY_YIG"/>
    <property type="match status" value="1"/>
</dbReference>
<dbReference type="SMART" id="SM00497">
    <property type="entry name" value="IENR1"/>
    <property type="match status" value="1"/>
</dbReference>
<dbReference type="SMART" id="SM00496">
    <property type="entry name" value="IENR2"/>
    <property type="match status" value="3"/>
</dbReference>
<dbReference type="SMART" id="SM00465">
    <property type="entry name" value="GIYc"/>
    <property type="match status" value="1"/>
</dbReference>
<dbReference type="Proteomes" id="UP001241835">
    <property type="component" value="Segment"/>
</dbReference>
<accession>A0AAF0IC57</accession>
<dbReference type="InterPro" id="IPR036388">
    <property type="entry name" value="WH-like_DNA-bd_sf"/>
</dbReference>
<dbReference type="Gene3D" id="1.10.10.10">
    <property type="entry name" value="Winged helix-like DNA-binding domain superfamily/Winged helix DNA-binding domain"/>
    <property type="match status" value="1"/>
</dbReference>